<gene>
    <name evidence="1" type="ORF">Scani_39980</name>
</gene>
<name>A0A640S955_9ACTN</name>
<evidence type="ECO:0000313" key="1">
    <source>
        <dbReference type="EMBL" id="GFE07730.1"/>
    </source>
</evidence>
<dbReference type="AlphaFoldDB" id="A0A640S955"/>
<organism evidence="1 2">
    <name type="scientific">Streptomyces caniferus</name>
    <dbReference type="NCBI Taxonomy" id="285557"/>
    <lineage>
        <taxon>Bacteria</taxon>
        <taxon>Bacillati</taxon>
        <taxon>Actinomycetota</taxon>
        <taxon>Actinomycetes</taxon>
        <taxon>Kitasatosporales</taxon>
        <taxon>Streptomycetaceae</taxon>
        <taxon>Streptomyces</taxon>
    </lineage>
</organism>
<evidence type="ECO:0008006" key="3">
    <source>
        <dbReference type="Google" id="ProtNLM"/>
    </source>
</evidence>
<dbReference type="RefSeq" id="WP_159477796.1">
    <property type="nucleotide sequence ID" value="NZ_BAAATH010000022.1"/>
</dbReference>
<proteinExistence type="predicted"/>
<evidence type="ECO:0000313" key="2">
    <source>
        <dbReference type="Proteomes" id="UP000435837"/>
    </source>
</evidence>
<dbReference type="EMBL" id="BLIN01000005">
    <property type="protein sequence ID" value="GFE07730.1"/>
    <property type="molecule type" value="Genomic_DNA"/>
</dbReference>
<dbReference type="OrthoDB" id="4316587at2"/>
<sequence length="88" mass="9306">MTFLPWLGMLGIPVLLTAAVLRRSATAIVALVRSAQGVAGHGFGFTYPAGFPMARIDQIMMKGIDPVSSWSLPRTGSDHLPLAASVKI</sequence>
<dbReference type="InterPro" id="IPR036691">
    <property type="entry name" value="Endo/exonu/phosph_ase_sf"/>
</dbReference>
<comment type="caution">
    <text evidence="1">The sequence shown here is derived from an EMBL/GenBank/DDBJ whole genome shotgun (WGS) entry which is preliminary data.</text>
</comment>
<reference evidence="1 2" key="1">
    <citation type="submission" date="2019-12" db="EMBL/GenBank/DDBJ databases">
        <title>Whole genome shotgun sequence of Streptomyces caniferus NBRC 15389.</title>
        <authorList>
            <person name="Ichikawa N."/>
            <person name="Kimura A."/>
            <person name="Kitahashi Y."/>
            <person name="Komaki H."/>
            <person name="Tamura T."/>
        </authorList>
    </citation>
    <scope>NUCLEOTIDE SEQUENCE [LARGE SCALE GENOMIC DNA]</scope>
    <source>
        <strain evidence="1 2">NBRC 15389</strain>
    </source>
</reference>
<dbReference type="SUPFAM" id="SSF56219">
    <property type="entry name" value="DNase I-like"/>
    <property type="match status" value="1"/>
</dbReference>
<protein>
    <recommendedName>
        <fullName evidence="3">Endonuclease/exonuclease/phosphatase domain-containing protein</fullName>
    </recommendedName>
</protein>
<dbReference type="Proteomes" id="UP000435837">
    <property type="component" value="Unassembled WGS sequence"/>
</dbReference>
<accession>A0A640S955</accession>
<dbReference type="GeneID" id="96633508"/>